<protein>
    <submittedName>
        <fullName evidence="5">Enoyl-CoA hydratase</fullName>
    </submittedName>
</protein>
<dbReference type="FunFam" id="3.90.226.10:FF:000009">
    <property type="entry name" value="Carnitinyl-CoA dehydratase"/>
    <property type="match status" value="1"/>
</dbReference>
<proteinExistence type="inferred from homology"/>
<dbReference type="OrthoDB" id="7225138at2"/>
<dbReference type="PROSITE" id="PS00166">
    <property type="entry name" value="ENOYL_COA_HYDRATASE"/>
    <property type="match status" value="1"/>
</dbReference>
<keyword evidence="2" id="KW-0443">Lipid metabolism</keyword>
<evidence type="ECO:0000256" key="4">
    <source>
        <dbReference type="RuleBase" id="RU003707"/>
    </source>
</evidence>
<evidence type="ECO:0000313" key="6">
    <source>
        <dbReference type="Proteomes" id="UP000321464"/>
    </source>
</evidence>
<dbReference type="Gene3D" id="1.10.12.10">
    <property type="entry name" value="Lyase 2-enoyl-coa Hydratase, Chain A, domain 2"/>
    <property type="match status" value="1"/>
</dbReference>
<dbReference type="NCBIfam" id="NF006100">
    <property type="entry name" value="PRK08252.1"/>
    <property type="match status" value="1"/>
</dbReference>
<reference evidence="5 6" key="1">
    <citation type="submission" date="2019-07" db="EMBL/GenBank/DDBJ databases">
        <title>Whole genome shotgun sequence of Novosphingobium sediminis NBRC 106119.</title>
        <authorList>
            <person name="Hosoyama A."/>
            <person name="Uohara A."/>
            <person name="Ohji S."/>
            <person name="Ichikawa N."/>
        </authorList>
    </citation>
    <scope>NUCLEOTIDE SEQUENCE [LARGE SCALE GENOMIC DNA]</scope>
    <source>
        <strain evidence="5 6">NBRC 106119</strain>
    </source>
</reference>
<keyword evidence="6" id="KW-1185">Reference proteome</keyword>
<sequence>MNAAPQPASAPAVLTERRGNVLLITINRPEARNAVNAAVHIGIGEALELAEHDPEIRVVVLTGAGEKAFCAGADLVALSRGERIAPEDKAKAAWGFAGFVQHPISKPVIAAVNGFALGGGTELALASDMVIAAEHAQFGLPEVKRGLIAAAGGAFRLVQQLPPKVAMEYMMTGEPFTAARAAELGLVNKVVPADKLLDEAFALAERIAVNAPLSVQASKRIALQIIDHHRAAEDGFWAQNAAETKVIMRSEDAREGPRAFAEKRAPVWKAQ</sequence>
<dbReference type="Gene3D" id="3.90.226.10">
    <property type="entry name" value="2-enoyl-CoA Hydratase, Chain A, domain 1"/>
    <property type="match status" value="1"/>
</dbReference>
<evidence type="ECO:0000256" key="2">
    <source>
        <dbReference type="ARBA" id="ARBA00023098"/>
    </source>
</evidence>
<accession>A0A512ANF9</accession>
<dbReference type="SUPFAM" id="SSF52096">
    <property type="entry name" value="ClpP/crotonase"/>
    <property type="match status" value="1"/>
</dbReference>
<dbReference type="PANTHER" id="PTHR11941:SF169">
    <property type="entry name" value="(7AS)-7A-METHYL-1,5-DIOXO-2,3,5,6,7,7A-HEXAHYDRO-1H-INDENE-CARBOXYL-COA HYDROLASE"/>
    <property type="match status" value="1"/>
</dbReference>
<evidence type="ECO:0000313" key="5">
    <source>
        <dbReference type="EMBL" id="GEO01226.1"/>
    </source>
</evidence>
<comment type="caution">
    <text evidence="5">The sequence shown here is derived from an EMBL/GenBank/DDBJ whole genome shotgun (WGS) entry which is preliminary data.</text>
</comment>
<dbReference type="EMBL" id="BJYR01000020">
    <property type="protein sequence ID" value="GEO01226.1"/>
    <property type="molecule type" value="Genomic_DNA"/>
</dbReference>
<dbReference type="PANTHER" id="PTHR11941">
    <property type="entry name" value="ENOYL-COA HYDRATASE-RELATED"/>
    <property type="match status" value="1"/>
</dbReference>
<evidence type="ECO:0000256" key="3">
    <source>
        <dbReference type="ARBA" id="ARBA00023239"/>
    </source>
</evidence>
<dbReference type="CDD" id="cd06558">
    <property type="entry name" value="crotonase-like"/>
    <property type="match status" value="1"/>
</dbReference>
<dbReference type="Pfam" id="PF00378">
    <property type="entry name" value="ECH_1"/>
    <property type="match status" value="1"/>
</dbReference>
<dbReference type="InterPro" id="IPR001753">
    <property type="entry name" value="Enoyl-CoA_hydra/iso"/>
</dbReference>
<dbReference type="InterPro" id="IPR014748">
    <property type="entry name" value="Enoyl-CoA_hydra_C"/>
</dbReference>
<name>A0A512ANF9_9SPHN</name>
<organism evidence="5 6">
    <name type="scientific">Novosphingobium sediminis</name>
    <dbReference type="NCBI Taxonomy" id="707214"/>
    <lineage>
        <taxon>Bacteria</taxon>
        <taxon>Pseudomonadati</taxon>
        <taxon>Pseudomonadota</taxon>
        <taxon>Alphaproteobacteria</taxon>
        <taxon>Sphingomonadales</taxon>
        <taxon>Sphingomonadaceae</taxon>
        <taxon>Novosphingobium</taxon>
    </lineage>
</organism>
<dbReference type="RefSeq" id="WP_147160552.1">
    <property type="nucleotide sequence ID" value="NZ_BJYR01000020.1"/>
</dbReference>
<dbReference type="GO" id="GO:0016829">
    <property type="term" value="F:lyase activity"/>
    <property type="evidence" value="ECO:0007669"/>
    <property type="project" value="UniProtKB-KW"/>
</dbReference>
<dbReference type="AlphaFoldDB" id="A0A512ANF9"/>
<dbReference type="InterPro" id="IPR029045">
    <property type="entry name" value="ClpP/crotonase-like_dom_sf"/>
</dbReference>
<keyword evidence="3" id="KW-0456">Lyase</keyword>
<comment type="similarity">
    <text evidence="1 4">Belongs to the enoyl-CoA hydratase/isomerase family.</text>
</comment>
<dbReference type="InterPro" id="IPR018376">
    <property type="entry name" value="Enoyl-CoA_hyd/isom_CS"/>
</dbReference>
<evidence type="ECO:0000256" key="1">
    <source>
        <dbReference type="ARBA" id="ARBA00005254"/>
    </source>
</evidence>
<gene>
    <name evidence="5" type="ORF">NSE01_30580</name>
</gene>
<dbReference type="GO" id="GO:0006635">
    <property type="term" value="P:fatty acid beta-oxidation"/>
    <property type="evidence" value="ECO:0007669"/>
    <property type="project" value="TreeGrafter"/>
</dbReference>
<dbReference type="Proteomes" id="UP000321464">
    <property type="component" value="Unassembled WGS sequence"/>
</dbReference>